<feature type="non-terminal residue" evidence="2">
    <location>
        <position position="1"/>
    </location>
</feature>
<dbReference type="AlphaFoldDB" id="A0A3R5WC55"/>
<feature type="compositionally biased region" description="Basic and acidic residues" evidence="1">
    <location>
        <begin position="200"/>
        <end position="213"/>
    </location>
</feature>
<evidence type="ECO:0000313" key="3">
    <source>
        <dbReference type="Proteomes" id="UP000266721"/>
    </source>
</evidence>
<reference evidence="2 3" key="1">
    <citation type="journal article" date="2016" name="PLoS ONE">
        <title>A First Insight into the Genome of the Filter-Feeder Mussel Mytilus galloprovincialis.</title>
        <authorList>
            <person name="Murgarella M."/>
            <person name="Puiu D."/>
            <person name="Novoa B."/>
            <person name="Figueras A."/>
            <person name="Posada D."/>
            <person name="Canchaya C."/>
        </authorList>
    </citation>
    <scope>NUCLEOTIDE SEQUENCE [LARGE SCALE GENOMIC DNA]</scope>
    <source>
        <tissue evidence="2">Muscle</tissue>
    </source>
</reference>
<feature type="compositionally biased region" description="Polar residues" evidence="1">
    <location>
        <begin position="83"/>
        <end position="98"/>
    </location>
</feature>
<evidence type="ECO:0000313" key="2">
    <source>
        <dbReference type="EMBL" id="OPL20356.1"/>
    </source>
</evidence>
<protein>
    <submittedName>
        <fullName evidence="2">Uncharacterized protein</fullName>
    </submittedName>
</protein>
<feature type="compositionally biased region" description="Polar residues" evidence="1">
    <location>
        <begin position="173"/>
        <end position="182"/>
    </location>
</feature>
<dbReference type="PANTHER" id="PTHR16434">
    <property type="entry name" value="EWING'S TUMOR-ASSOCIATED ANTIGEN 1 ETAA1"/>
    <property type="match status" value="1"/>
</dbReference>
<proteinExistence type="predicted"/>
<evidence type="ECO:0000256" key="1">
    <source>
        <dbReference type="SAM" id="MobiDB-lite"/>
    </source>
</evidence>
<feature type="compositionally biased region" description="Polar residues" evidence="1">
    <location>
        <begin position="26"/>
        <end position="41"/>
    </location>
</feature>
<feature type="compositionally biased region" description="Polar residues" evidence="1">
    <location>
        <begin position="110"/>
        <end position="122"/>
    </location>
</feature>
<organism evidence="2 3">
    <name type="scientific">Mytilus galloprovincialis</name>
    <name type="common">Mediterranean mussel</name>
    <dbReference type="NCBI Taxonomy" id="29158"/>
    <lineage>
        <taxon>Eukaryota</taxon>
        <taxon>Metazoa</taxon>
        <taxon>Spiralia</taxon>
        <taxon>Lophotrochozoa</taxon>
        <taxon>Mollusca</taxon>
        <taxon>Bivalvia</taxon>
        <taxon>Autobranchia</taxon>
        <taxon>Pteriomorphia</taxon>
        <taxon>Mytilida</taxon>
        <taxon>Mytiloidea</taxon>
        <taxon>Mytilidae</taxon>
        <taxon>Mytilinae</taxon>
        <taxon>Mytilus</taxon>
    </lineage>
</organism>
<feature type="region of interest" description="Disordered" evidence="1">
    <location>
        <begin position="21"/>
        <end position="66"/>
    </location>
</feature>
<feature type="compositionally biased region" description="Polar residues" evidence="1">
    <location>
        <begin position="56"/>
        <end position="66"/>
    </location>
</feature>
<accession>A0A3R5WC55</accession>
<feature type="region of interest" description="Disordered" evidence="1">
    <location>
        <begin position="157"/>
        <end position="255"/>
    </location>
</feature>
<feature type="region of interest" description="Disordered" evidence="1">
    <location>
        <begin position="82"/>
        <end position="128"/>
    </location>
</feature>
<feature type="compositionally biased region" description="Polar residues" evidence="1">
    <location>
        <begin position="217"/>
        <end position="226"/>
    </location>
</feature>
<feature type="compositionally biased region" description="Polar residues" evidence="1">
    <location>
        <begin position="236"/>
        <end position="245"/>
    </location>
</feature>
<gene>
    <name evidence="2" type="ORF">AM593_04130</name>
</gene>
<dbReference type="EMBL" id="KV610803">
    <property type="protein sequence ID" value="OPL20356.1"/>
    <property type="molecule type" value="Genomic_DNA"/>
</dbReference>
<dbReference type="PANTHER" id="PTHR16434:SF2">
    <property type="entry name" value="EWING'S TUMOR-ASSOCIATED ANTIGEN 1"/>
    <property type="match status" value="1"/>
</dbReference>
<keyword evidence="3" id="KW-1185">Reference proteome</keyword>
<dbReference type="Proteomes" id="UP000266721">
    <property type="component" value="Unassembled WGS sequence"/>
</dbReference>
<name>A0A3R5WC55_MYTGA</name>
<sequence>MKSPFKCSPEDIEKKRLEAIKRKQQKPQTGNKLCSPCNTQPLPEFSPIKSRPPKLASSQTVGSPFQCSHENIDEKQMEAVNGKQWNSDMQNKSSSNPSILDESPFKCTPRTPNKSQLTQSPFKCSPEDIEKKRRAALKRRQLKFDISGCDASQTQVVEKTSCEKQINKHTANKYGNTFSVSVSEPKPERHGSETSPLKCSQEDIKNKKEEALRRLQQKSAKNVKSAESTDDHESSSKNISKTPTKLATDKSHLKCSPDDIEKKRLEALRRKQLKLHQETNSQIDNESQCNASPFKCSPEDIELKKQNAVMRKKLKFDNIDDKKNPERRSEIKKTVDDKKITNKASYFNKISNNTNVTKIASSQNVSPVKYSLKEEIEKKKQLALQRRLEKMNSAKNLNSS</sequence>
<dbReference type="InterPro" id="IPR029406">
    <property type="entry name" value="ETAA1"/>
</dbReference>